<gene>
    <name evidence="1" type="ORF">E2C01_046843</name>
</gene>
<organism evidence="1 2">
    <name type="scientific">Portunus trituberculatus</name>
    <name type="common">Swimming crab</name>
    <name type="synonym">Neptunus trituberculatus</name>
    <dbReference type="NCBI Taxonomy" id="210409"/>
    <lineage>
        <taxon>Eukaryota</taxon>
        <taxon>Metazoa</taxon>
        <taxon>Ecdysozoa</taxon>
        <taxon>Arthropoda</taxon>
        <taxon>Crustacea</taxon>
        <taxon>Multicrustacea</taxon>
        <taxon>Malacostraca</taxon>
        <taxon>Eumalacostraca</taxon>
        <taxon>Eucarida</taxon>
        <taxon>Decapoda</taxon>
        <taxon>Pleocyemata</taxon>
        <taxon>Brachyura</taxon>
        <taxon>Eubrachyura</taxon>
        <taxon>Portunoidea</taxon>
        <taxon>Portunidae</taxon>
        <taxon>Portuninae</taxon>
        <taxon>Portunus</taxon>
    </lineage>
</organism>
<protein>
    <submittedName>
        <fullName evidence="1">Uncharacterized protein</fullName>
    </submittedName>
</protein>
<evidence type="ECO:0000313" key="2">
    <source>
        <dbReference type="Proteomes" id="UP000324222"/>
    </source>
</evidence>
<accession>A0A5B7FZL8</accession>
<comment type="caution">
    <text evidence="1">The sequence shown here is derived from an EMBL/GenBank/DDBJ whole genome shotgun (WGS) entry which is preliminary data.</text>
</comment>
<reference evidence="1 2" key="1">
    <citation type="submission" date="2019-05" db="EMBL/GenBank/DDBJ databases">
        <title>Another draft genome of Portunus trituberculatus and its Hox gene families provides insights of decapod evolution.</title>
        <authorList>
            <person name="Jeong J.-H."/>
            <person name="Song I."/>
            <person name="Kim S."/>
            <person name="Choi T."/>
            <person name="Kim D."/>
            <person name="Ryu S."/>
            <person name="Kim W."/>
        </authorList>
    </citation>
    <scope>NUCLEOTIDE SEQUENCE [LARGE SCALE GENOMIC DNA]</scope>
    <source>
        <tissue evidence="1">Muscle</tissue>
    </source>
</reference>
<sequence length="89" mass="9838">MAQTVRVGPGRREKDLTLVYLTGGIRRRWERNIGSLFTLTGIIGRKLRCSVPFCISASPSLAEGSKTPLRRLLFSSSVIPTGIEYEAND</sequence>
<keyword evidence="2" id="KW-1185">Reference proteome</keyword>
<dbReference type="Proteomes" id="UP000324222">
    <property type="component" value="Unassembled WGS sequence"/>
</dbReference>
<proteinExistence type="predicted"/>
<name>A0A5B7FZL8_PORTR</name>
<dbReference type="AlphaFoldDB" id="A0A5B7FZL8"/>
<evidence type="ECO:0000313" key="1">
    <source>
        <dbReference type="EMBL" id="MPC52961.1"/>
    </source>
</evidence>
<dbReference type="EMBL" id="VSRR010011284">
    <property type="protein sequence ID" value="MPC52961.1"/>
    <property type="molecule type" value="Genomic_DNA"/>
</dbReference>